<keyword evidence="1" id="KW-1133">Transmembrane helix</keyword>
<dbReference type="OrthoDB" id="4168896at2"/>
<dbReference type="Proteomes" id="UP000037395">
    <property type="component" value="Unassembled WGS sequence"/>
</dbReference>
<evidence type="ECO:0000313" key="4">
    <source>
        <dbReference type="Proteomes" id="UP000037395"/>
    </source>
</evidence>
<dbReference type="RefSeq" id="WP_030285213.1">
    <property type="nucleotide sequence ID" value="NZ_BMUB01000011.1"/>
</dbReference>
<keyword evidence="1" id="KW-0472">Membrane</keyword>
<reference evidence="3 4" key="2">
    <citation type="submission" date="2014-07" db="EMBL/GenBank/DDBJ databases">
        <authorList>
            <person name="Zhang J.E."/>
            <person name="Yang H."/>
            <person name="Guo J."/>
            <person name="Deng Z."/>
            <person name="Luo H."/>
            <person name="Luo M."/>
            <person name="Zhao B."/>
        </authorList>
    </citation>
    <scope>NUCLEOTIDE SEQUENCE [LARGE SCALE GENOMIC DNA]</scope>
    <source>
        <strain evidence="3">ATCC 10762</strain>
        <strain evidence="4">ATCC 10762 / DSM 40127 / CCM 3239 / JCM 4008 / LMG 5968 / NBRC 12843 / NCIMB 8234 / A-377</strain>
    </source>
</reference>
<evidence type="ECO:0000313" key="2">
    <source>
        <dbReference type="EMBL" id="GGU88679.1"/>
    </source>
</evidence>
<accession>A0A8H9HY50</accession>
<dbReference type="Proteomes" id="UP000610124">
    <property type="component" value="Unassembled WGS sequence"/>
</dbReference>
<evidence type="ECO:0000256" key="1">
    <source>
        <dbReference type="SAM" id="Phobius"/>
    </source>
</evidence>
<reference evidence="2" key="1">
    <citation type="journal article" date="2014" name="Int. J. Syst. Evol. Microbiol.">
        <title>Complete genome sequence of Corynebacterium casei LMG S-19264T (=DSM 44701T), isolated from a smear-ripened cheese.</title>
        <authorList>
            <consortium name="US DOE Joint Genome Institute (JGI-PGF)"/>
            <person name="Walter F."/>
            <person name="Albersmeier A."/>
            <person name="Kalinowski J."/>
            <person name="Ruckert C."/>
        </authorList>
    </citation>
    <scope>NUCLEOTIDE SEQUENCE</scope>
    <source>
        <strain evidence="2">JCM 4434</strain>
    </source>
</reference>
<reference evidence="4" key="3">
    <citation type="submission" date="2016-08" db="EMBL/GenBank/DDBJ databases">
        <title>Sequencing, assembly and comparative genomics of S. aureofaciens ATCC 10762.</title>
        <authorList>
            <person name="Gradnigo J.S."/>
            <person name="Johnson N."/>
            <person name="Somerville G.A."/>
        </authorList>
    </citation>
    <scope>NUCLEOTIDE SEQUENCE [LARGE SCALE GENOMIC DNA]</scope>
    <source>
        <strain evidence="4">ATCC 10762 / DSM 40127 / CCM 3239 / JCM 4008 / LMG 5968 / NBRC 12843 / NCIMB 8234 / A-377</strain>
    </source>
</reference>
<keyword evidence="4" id="KW-1185">Reference proteome</keyword>
<protein>
    <submittedName>
        <fullName evidence="3">Uncharacterized protein</fullName>
    </submittedName>
</protein>
<reference evidence="2" key="5">
    <citation type="submission" date="2020-09" db="EMBL/GenBank/DDBJ databases">
        <authorList>
            <person name="Sun Q."/>
            <person name="Ohkuma M."/>
        </authorList>
    </citation>
    <scope>NUCLEOTIDE SEQUENCE</scope>
    <source>
        <strain evidence="2">JCM 4434</strain>
    </source>
</reference>
<name>A0A1E7NEU5_KITAU</name>
<keyword evidence="1" id="KW-0812">Transmembrane</keyword>
<evidence type="ECO:0000313" key="3">
    <source>
        <dbReference type="EMBL" id="OEV39217.1"/>
    </source>
</evidence>
<reference evidence="3" key="4">
    <citation type="submission" date="2016-08" db="EMBL/GenBank/DDBJ databases">
        <title>Sequencing, Assembly and Comparative Genomics of S. aureofaciens ATCC 10762.</title>
        <authorList>
            <person name="Gradnigo J.S."/>
            <person name="Johnson N."/>
            <person name="Somerville G.A."/>
        </authorList>
    </citation>
    <scope>NUCLEOTIDE SEQUENCE [LARGE SCALE GENOMIC DNA]</scope>
    <source>
        <strain evidence="3">ATCC 10762</strain>
    </source>
</reference>
<feature type="transmembrane region" description="Helical" evidence="1">
    <location>
        <begin position="328"/>
        <end position="347"/>
    </location>
</feature>
<dbReference type="EMBL" id="BMUB01000011">
    <property type="protein sequence ID" value="GGU88679.1"/>
    <property type="molecule type" value="Genomic_DNA"/>
</dbReference>
<proteinExistence type="predicted"/>
<dbReference type="GeneID" id="97487702"/>
<gene>
    <name evidence="2" type="ORF">GCM10010502_46960</name>
    <name evidence="3" type="ORF">HS99_0000355</name>
</gene>
<sequence>MSFLRDQDTCLLLGKAREEPPTVFEYLAAELWVRHHFGVEFDARPGATWVTFQLDRIAEWWGTPGRERLGPGEALPYGRLTAQPQDPVLRMVLQVLSEDLRNTFPTAKVDAIKRMLKDRSTPAVKLVKAVRELTPGGALKPDLLGLQDHVPELRMEALEVGTEGGALDTYRELQGKVAVLRDPCGRVIENRLVAMQRTALQQLPYSVVAAGTDWRLGAGLKILPMPVNVTEQNGETYVDWICYWPTDRAEFREYPRPANGRPGYDGLVLYHIHRVPLRAVQLPDRIREAMLNLVRARLRPAPLGPTLVPELAVTIERDRRLFTPEGELFLAGLGAVGLLALGVWAALGTGVVTGLGVVAKGGLVAAANAPELFVGALAAAARLADQLWSVISQLGYLLPTFG</sequence>
<organism evidence="3 4">
    <name type="scientific">Kitasatospora aureofaciens</name>
    <name type="common">Streptomyces aureofaciens</name>
    <dbReference type="NCBI Taxonomy" id="1894"/>
    <lineage>
        <taxon>Bacteria</taxon>
        <taxon>Bacillati</taxon>
        <taxon>Actinomycetota</taxon>
        <taxon>Actinomycetes</taxon>
        <taxon>Kitasatosporales</taxon>
        <taxon>Streptomycetaceae</taxon>
        <taxon>Kitasatospora</taxon>
    </lineage>
</organism>
<dbReference type="AlphaFoldDB" id="A0A1E7NEU5"/>
<comment type="caution">
    <text evidence="3">The sequence shown here is derived from an EMBL/GenBank/DDBJ whole genome shotgun (WGS) entry which is preliminary data.</text>
</comment>
<accession>A0A1E7NEU5</accession>
<dbReference type="EMBL" id="JPRF03000001">
    <property type="protein sequence ID" value="OEV39217.1"/>
    <property type="molecule type" value="Genomic_DNA"/>
</dbReference>